<sequence>MAPLDFHQLPGASSAPGNTAMVGADTLDMECEAHLSPRAYPSEKARASTAAVAESFFRPATALCEPCMCFSIGSRGSLLGARSHYQTKPFSCLCGMGGCLLCIVRNCCPRGAPMAAGAKETVVTAAVVTYYLLSSLETLGFCCTGADPGVHCGTSALGEISCFRRRPSDHDDISDRSWPNSGGGECTSPDDICALEGVHLIHLMDVLDEQLSQPAQLLRDHSPKAALDEAACTTDLYVVEHSMLKQLEIQLLDINQADTTWDVISLFYRVDQPIDIVLTPYCMFFVRLLNHMKRTKHMEYVATTAWVQQTIDLKVRNRQDSTEIQCTLHPCPILHSEIILYLPQVQYCIVSDIECAWAELELRLEDTQHLDQVIHAHDDILMALMTEPHLSRSHGIFSPSCVPSSAKCFASKRCSSLRAQASLGMISD</sequence>
<gene>
    <name evidence="1" type="ORF">HPB49_017270</name>
</gene>
<evidence type="ECO:0000313" key="2">
    <source>
        <dbReference type="Proteomes" id="UP000821865"/>
    </source>
</evidence>
<accession>A0ACB8E1S9</accession>
<comment type="caution">
    <text evidence="1">The sequence shown here is derived from an EMBL/GenBank/DDBJ whole genome shotgun (WGS) entry which is preliminary data.</text>
</comment>
<dbReference type="EMBL" id="CM023470">
    <property type="protein sequence ID" value="KAH7980568.1"/>
    <property type="molecule type" value="Genomic_DNA"/>
</dbReference>
<name>A0ACB8E1S9_DERSI</name>
<dbReference type="Proteomes" id="UP000821865">
    <property type="component" value="Chromosome 1"/>
</dbReference>
<keyword evidence="2" id="KW-1185">Reference proteome</keyword>
<evidence type="ECO:0000313" key="1">
    <source>
        <dbReference type="EMBL" id="KAH7980568.1"/>
    </source>
</evidence>
<reference evidence="1" key="1">
    <citation type="submission" date="2020-05" db="EMBL/GenBank/DDBJ databases">
        <title>Large-scale comparative analyses of tick genomes elucidate their genetic diversity and vector capacities.</title>
        <authorList>
            <person name="Jia N."/>
            <person name="Wang J."/>
            <person name="Shi W."/>
            <person name="Du L."/>
            <person name="Sun Y."/>
            <person name="Zhan W."/>
            <person name="Jiang J."/>
            <person name="Wang Q."/>
            <person name="Zhang B."/>
            <person name="Ji P."/>
            <person name="Sakyi L.B."/>
            <person name="Cui X."/>
            <person name="Yuan T."/>
            <person name="Jiang B."/>
            <person name="Yang W."/>
            <person name="Lam T.T.-Y."/>
            <person name="Chang Q."/>
            <person name="Ding S."/>
            <person name="Wang X."/>
            <person name="Zhu J."/>
            <person name="Ruan X."/>
            <person name="Zhao L."/>
            <person name="Wei J."/>
            <person name="Que T."/>
            <person name="Du C."/>
            <person name="Cheng J."/>
            <person name="Dai P."/>
            <person name="Han X."/>
            <person name="Huang E."/>
            <person name="Gao Y."/>
            <person name="Liu J."/>
            <person name="Shao H."/>
            <person name="Ye R."/>
            <person name="Li L."/>
            <person name="Wei W."/>
            <person name="Wang X."/>
            <person name="Wang C."/>
            <person name="Yang T."/>
            <person name="Huo Q."/>
            <person name="Li W."/>
            <person name="Guo W."/>
            <person name="Chen H."/>
            <person name="Zhou L."/>
            <person name="Ni X."/>
            <person name="Tian J."/>
            <person name="Zhou Y."/>
            <person name="Sheng Y."/>
            <person name="Liu T."/>
            <person name="Pan Y."/>
            <person name="Xia L."/>
            <person name="Li J."/>
            <person name="Zhao F."/>
            <person name="Cao W."/>
        </authorList>
    </citation>
    <scope>NUCLEOTIDE SEQUENCE</scope>
    <source>
        <strain evidence="1">Dsil-2018</strain>
    </source>
</reference>
<protein>
    <submittedName>
        <fullName evidence="1">Uncharacterized protein</fullName>
    </submittedName>
</protein>
<organism evidence="1 2">
    <name type="scientific">Dermacentor silvarum</name>
    <name type="common">Tick</name>
    <dbReference type="NCBI Taxonomy" id="543639"/>
    <lineage>
        <taxon>Eukaryota</taxon>
        <taxon>Metazoa</taxon>
        <taxon>Ecdysozoa</taxon>
        <taxon>Arthropoda</taxon>
        <taxon>Chelicerata</taxon>
        <taxon>Arachnida</taxon>
        <taxon>Acari</taxon>
        <taxon>Parasitiformes</taxon>
        <taxon>Ixodida</taxon>
        <taxon>Ixodoidea</taxon>
        <taxon>Ixodidae</taxon>
        <taxon>Rhipicephalinae</taxon>
        <taxon>Dermacentor</taxon>
    </lineage>
</organism>
<proteinExistence type="predicted"/>